<dbReference type="KEGG" id="bfo:118403087"/>
<evidence type="ECO:0000256" key="9">
    <source>
        <dbReference type="SAM" id="Coils"/>
    </source>
</evidence>
<organism evidence="11 12">
    <name type="scientific">Branchiostoma floridae</name>
    <name type="common">Florida lancelet</name>
    <name type="synonym">Amphioxus</name>
    <dbReference type="NCBI Taxonomy" id="7739"/>
    <lineage>
        <taxon>Eukaryota</taxon>
        <taxon>Metazoa</taxon>
        <taxon>Chordata</taxon>
        <taxon>Cephalochordata</taxon>
        <taxon>Leptocardii</taxon>
        <taxon>Amphioxiformes</taxon>
        <taxon>Branchiostomatidae</taxon>
        <taxon>Branchiostoma</taxon>
    </lineage>
</organism>
<evidence type="ECO:0000256" key="10">
    <source>
        <dbReference type="SAM" id="MobiDB-lite"/>
    </source>
</evidence>
<evidence type="ECO:0000256" key="4">
    <source>
        <dbReference type="ARBA" id="ARBA00022490"/>
    </source>
</evidence>
<feature type="coiled-coil region" evidence="9">
    <location>
        <begin position="864"/>
        <end position="930"/>
    </location>
</feature>
<feature type="compositionally biased region" description="Basic and acidic residues" evidence="10">
    <location>
        <begin position="1316"/>
        <end position="1328"/>
    </location>
</feature>
<protein>
    <recommendedName>
        <fullName evidence="3">Centrosomal protein of 162 kDa</fullName>
    </recommendedName>
</protein>
<evidence type="ECO:0000256" key="2">
    <source>
        <dbReference type="ARBA" id="ARBA00009485"/>
    </source>
</evidence>
<feature type="compositionally biased region" description="Basic residues" evidence="10">
    <location>
        <begin position="616"/>
        <end position="625"/>
    </location>
</feature>
<feature type="region of interest" description="Disordered" evidence="10">
    <location>
        <begin position="1070"/>
        <end position="1091"/>
    </location>
</feature>
<feature type="coiled-coil region" evidence="9">
    <location>
        <begin position="1143"/>
        <end position="1188"/>
    </location>
</feature>
<evidence type="ECO:0000313" key="11">
    <source>
        <dbReference type="Proteomes" id="UP000001554"/>
    </source>
</evidence>
<name>A0A9J7HCZ5_BRAFL</name>
<feature type="region of interest" description="Disordered" evidence="10">
    <location>
        <begin position="360"/>
        <end position="582"/>
    </location>
</feature>
<evidence type="ECO:0000256" key="7">
    <source>
        <dbReference type="ARBA" id="ARBA00023054"/>
    </source>
</evidence>
<feature type="coiled-coil region" evidence="9">
    <location>
        <begin position="1219"/>
        <end position="1277"/>
    </location>
</feature>
<feature type="compositionally biased region" description="Basic and acidic residues" evidence="10">
    <location>
        <begin position="481"/>
        <end position="509"/>
    </location>
</feature>
<feature type="compositionally biased region" description="Acidic residues" evidence="10">
    <location>
        <begin position="245"/>
        <end position="261"/>
    </location>
</feature>
<keyword evidence="8" id="KW-0206">Cytoskeleton</keyword>
<feature type="compositionally biased region" description="Polar residues" evidence="10">
    <location>
        <begin position="228"/>
        <end position="237"/>
    </location>
</feature>
<feature type="region of interest" description="Disordered" evidence="10">
    <location>
        <begin position="138"/>
        <end position="157"/>
    </location>
</feature>
<accession>A0A9J7HCZ5</accession>
<dbReference type="InterPro" id="IPR038774">
    <property type="entry name" value="CEP162-like"/>
</dbReference>
<feature type="compositionally biased region" description="Basic and acidic residues" evidence="10">
    <location>
        <begin position="271"/>
        <end position="280"/>
    </location>
</feature>
<evidence type="ECO:0000256" key="6">
    <source>
        <dbReference type="ARBA" id="ARBA00022794"/>
    </source>
</evidence>
<feature type="region of interest" description="Disordered" evidence="10">
    <location>
        <begin position="1290"/>
        <end position="1328"/>
    </location>
</feature>
<feature type="compositionally biased region" description="Basic and acidic residues" evidence="10">
    <location>
        <begin position="536"/>
        <end position="549"/>
    </location>
</feature>
<reference evidence="11" key="1">
    <citation type="journal article" date="2020" name="Nat. Ecol. Evol.">
        <title>Deeply conserved synteny resolves early events in vertebrate evolution.</title>
        <authorList>
            <person name="Simakov O."/>
            <person name="Marletaz F."/>
            <person name="Yue J.X."/>
            <person name="O'Connell B."/>
            <person name="Jenkins J."/>
            <person name="Brandt A."/>
            <person name="Calef R."/>
            <person name="Tung C.H."/>
            <person name="Huang T.K."/>
            <person name="Schmutz J."/>
            <person name="Satoh N."/>
            <person name="Yu J.K."/>
            <person name="Putnam N.H."/>
            <person name="Green R.E."/>
            <person name="Rokhsar D.S."/>
        </authorList>
    </citation>
    <scope>NUCLEOTIDE SEQUENCE [LARGE SCALE GENOMIC DNA]</scope>
    <source>
        <strain evidence="11">S238N-H82</strain>
    </source>
</reference>
<keyword evidence="6" id="KW-0970">Cilium biogenesis/degradation</keyword>
<gene>
    <name evidence="12" type="primary">LOC118403087</name>
</gene>
<evidence type="ECO:0000313" key="12">
    <source>
        <dbReference type="RefSeq" id="XP_035657444.1"/>
    </source>
</evidence>
<reference evidence="12" key="2">
    <citation type="submission" date="2025-08" db="UniProtKB">
        <authorList>
            <consortium name="RefSeq"/>
        </authorList>
    </citation>
    <scope>IDENTIFICATION</scope>
    <source>
        <strain evidence="12">S238N-H82</strain>
        <tissue evidence="12">Testes</tissue>
    </source>
</reference>
<dbReference type="Proteomes" id="UP000001554">
    <property type="component" value="Chromosome 2"/>
</dbReference>
<dbReference type="GO" id="GO:0005879">
    <property type="term" value="C:axonemal microtubule"/>
    <property type="evidence" value="ECO:0000318"/>
    <property type="project" value="GO_Central"/>
</dbReference>
<feature type="region of interest" description="Disordered" evidence="10">
    <location>
        <begin position="306"/>
        <end position="338"/>
    </location>
</feature>
<comment type="subcellular location">
    <subcellularLocation>
        <location evidence="1">Cytoplasm</location>
        <location evidence="1">Cytoskeleton</location>
        <location evidence="1">Microtubule organizing center</location>
        <location evidence="1">Centrosome</location>
        <location evidence="1">Centriole</location>
    </subcellularLocation>
</comment>
<comment type="similarity">
    <text evidence="2">Belongs to the CEP162 family.</text>
</comment>
<evidence type="ECO:0000256" key="8">
    <source>
        <dbReference type="ARBA" id="ARBA00023212"/>
    </source>
</evidence>
<feature type="compositionally biased region" description="Basic and acidic residues" evidence="10">
    <location>
        <begin position="653"/>
        <end position="662"/>
    </location>
</feature>
<feature type="region of interest" description="Disordered" evidence="10">
    <location>
        <begin position="734"/>
        <end position="768"/>
    </location>
</feature>
<feature type="region of interest" description="Disordered" evidence="10">
    <location>
        <begin position="596"/>
        <end position="696"/>
    </location>
</feature>
<dbReference type="GO" id="GO:0005814">
    <property type="term" value="C:centriole"/>
    <property type="evidence" value="ECO:0000318"/>
    <property type="project" value="GO_Central"/>
</dbReference>
<sequence length="1565" mass="176398">MSGKMSKKDLDHQFEQFLKESLSDDSLDDGGGKSGSVLHKLGQREQKKEQKLWWMEEDEEGSPRLKGSSTNKWLMKKDKKKEETSGKELGGSQEAKFLKSLNKKSPTEPPLSGLAANFDNPPAKRDVEVSKDSLEDFFHAGRNKTKGNNGGRGGVIPEKASFEDTLIDSSGDEAVEDVRTGSAPGTGPGMDTLEELAEKERFFKEIEGGAEGTVDYGRLNEEADLTDTFKQPQSGKNNETKLDSYSEDFSDDSEDNDEERDEPVKVTDTVSKTDNEESSKKLTSTPPSKPMLARVALFDTMDSSFGTGKLGKTLLPSGGDTDGDSPQMKTVPTATGTNSDVEALQRALQDAQMSTLGTGTAADLDLGEGTEARGFNLSPAQPSRGRGFDLEPAGTEDQGFTLPEENRGFDLQPADDSRRLNLQPTGERHGFDLQPASENHGFDLQPASENHGFDLQPARENHGFDLQPASENHGFDLQPASEKHGFDLRPASENHGFDLRPAGENHGFDLEPATGFDQGQTGASDAHGFDLSPAHVDPKGFRYDDHDLDNTTDSKPQTPVPTPRQRKHIGQKFTYESPERNYKTIQDLERDIETQVGRLDSLDDSIVDGRSQQVSRKGKPKKGTKKQSQVRSSGYGKVVPSRKNGSASTPDAKLGKHARDSTIPKTSTPSKQGKTVSFHGQSVKGRPSSASPYRWTPKQVSTFKARGVPMDDSVAGTQLMASVESFAHYIQDHFSPERKGKSSRQAWEDKPPVTSSDGPPPGIEHLSREKMLLLQVQDLQRELEVEQKLREKIHADFRAQQREHQREVEELRLQHDKELDQVRQENFVLRAKLGDSEAHDSKENKDEPSSQKSDSKGKASDEEVLRLQQEVKVQEDLLKGYQQENERLYAQLKTGTSKYKETETLLFQENQKLQAEVARLKETGEERERALLFKGVITSPAAQQQIKAGTAEVSMAAARVAYLEKELRKSKLHSEDMLRDVVRLKGEKSQLEQQLDRERALGVKANRQVSEMTEVQQLEVRTRAQQYEEEALELKRKLRWYAENQELVDRQTRVLREKEEEMERLRSQVKRLEAQTGQKQDSARGRAKERAADAKRILDLERQVKEMENIIKRRHPNSIPAMILAANAAPPSAPSSPTRPLSVQFLENRIRKLEGELERRDEDAKLSLRALQQTHNQVKLQYEEEISRLRTQLADRLQVSARPDSNKVSSLEIQLDLERSEHNKMVEEFKREITELHKRLEAAQMRKSMNDNEAFAAQRLEAETLVLKKELKEKSQEIFQLQKTCQKLQAGSGKDGGKFGKTRSVGKKKAAGKDALPSRHDVAFPDSLDDRSYEPHAFSGLHISDIQRENETLKQQVETLSFELEQQRVKLQMQVAEAESNVRKAHEASEERLDVMKAAHQREVEKLLSQYTRQQSTSEIAELTSRLQTRDVMLEHLKSELASAKRDQEELVRVKLREETLQRRLRGLQEELAEAKAQQSPEMRHFESLQSKIQAMEDKYRERERGLQNGMLSPKGGRTDSHWAQIVESKNRQIEQFRAELDSILAVLRQIQHNKMSAGYRIPTI</sequence>
<dbReference type="GO" id="GO:0060271">
    <property type="term" value="P:cilium assembly"/>
    <property type="evidence" value="ECO:0000318"/>
    <property type="project" value="GO_Central"/>
</dbReference>
<keyword evidence="7 9" id="KW-0175">Coiled coil</keyword>
<feature type="compositionally biased region" description="Basic and acidic residues" evidence="10">
    <location>
        <begin position="1081"/>
        <end position="1091"/>
    </location>
</feature>
<dbReference type="GeneID" id="118403087"/>
<dbReference type="OMA" id="PDMTDNE"/>
<feature type="region of interest" description="Disordered" evidence="10">
    <location>
        <begin position="168"/>
        <end position="191"/>
    </location>
</feature>
<keyword evidence="11" id="KW-1185">Reference proteome</keyword>
<feature type="compositionally biased region" description="Basic and acidic residues" evidence="10">
    <location>
        <begin position="734"/>
        <end position="751"/>
    </location>
</feature>
<feature type="region of interest" description="Disordered" evidence="10">
    <location>
        <begin position="21"/>
        <end position="124"/>
    </location>
</feature>
<keyword evidence="4" id="KW-0963">Cytoplasm</keyword>
<feature type="compositionally biased region" description="Basic and acidic residues" evidence="10">
    <location>
        <begin position="42"/>
        <end position="51"/>
    </location>
</feature>
<feature type="coiled-coil region" evidence="9">
    <location>
        <begin position="1343"/>
        <end position="1388"/>
    </location>
</feature>
<feature type="coiled-coil region" evidence="9">
    <location>
        <begin position="776"/>
        <end position="825"/>
    </location>
</feature>
<feature type="compositionally biased region" description="Polar residues" evidence="10">
    <location>
        <begin position="663"/>
        <end position="680"/>
    </location>
</feature>
<evidence type="ECO:0000256" key="3">
    <source>
        <dbReference type="ARBA" id="ARBA00021406"/>
    </source>
</evidence>
<feature type="compositionally biased region" description="Basic residues" evidence="10">
    <location>
        <begin position="1300"/>
        <end position="1310"/>
    </location>
</feature>
<evidence type="ECO:0000256" key="5">
    <source>
        <dbReference type="ARBA" id="ARBA00022701"/>
    </source>
</evidence>
<proteinExistence type="inferred from homology"/>
<evidence type="ECO:0000256" key="1">
    <source>
        <dbReference type="ARBA" id="ARBA00004114"/>
    </source>
</evidence>
<dbReference type="PANTHER" id="PTHR34031">
    <property type="entry name" value="CENTROSOMAL PROTEIN OF 162 KDA"/>
    <property type="match status" value="1"/>
</dbReference>
<keyword evidence="5" id="KW-0493">Microtubule</keyword>
<dbReference type="OrthoDB" id="2157184at2759"/>
<feature type="coiled-coil region" evidence="9">
    <location>
        <begin position="1527"/>
        <end position="1554"/>
    </location>
</feature>
<feature type="region of interest" description="Disordered" evidence="10">
    <location>
        <begin position="833"/>
        <end position="862"/>
    </location>
</feature>
<dbReference type="PANTHER" id="PTHR34031:SF1">
    <property type="entry name" value="CENTROSOMAL PROTEIN OF 162 KDA"/>
    <property type="match status" value="1"/>
</dbReference>
<feature type="coiled-coil region" evidence="9">
    <location>
        <begin position="1434"/>
        <end position="1478"/>
    </location>
</feature>
<feature type="region of interest" description="Disordered" evidence="10">
    <location>
        <begin position="204"/>
        <end position="293"/>
    </location>
</feature>
<feature type="compositionally biased region" description="Polar residues" evidence="10">
    <location>
        <begin position="327"/>
        <end position="338"/>
    </location>
</feature>
<dbReference type="RefSeq" id="XP_035657444.1">
    <property type="nucleotide sequence ID" value="XM_035801551.1"/>
</dbReference>